<dbReference type="InterPro" id="IPR016054">
    <property type="entry name" value="LY6_UPA_recep-like"/>
</dbReference>
<gene>
    <name evidence="6" type="ORF">PODLI_1B027255</name>
</gene>
<reference evidence="6" key="1">
    <citation type="submission" date="2022-12" db="EMBL/GenBank/DDBJ databases">
        <authorList>
            <person name="Alioto T."/>
            <person name="Alioto T."/>
            <person name="Gomez Garrido J."/>
        </authorList>
    </citation>
    <scope>NUCLEOTIDE SEQUENCE</scope>
</reference>
<keyword evidence="4" id="KW-0732">Signal</keyword>
<accession>A0AA35W1U1</accession>
<dbReference type="Proteomes" id="UP001178461">
    <property type="component" value="Unassembled WGS sequence"/>
</dbReference>
<comment type="subcellular location">
    <subcellularLocation>
        <location evidence="1">Secreted</location>
    </subcellularLocation>
</comment>
<dbReference type="InterPro" id="IPR045860">
    <property type="entry name" value="Snake_toxin-like_sf"/>
</dbReference>
<keyword evidence="3" id="KW-1015">Disulfide bond</keyword>
<proteinExistence type="predicted"/>
<dbReference type="GO" id="GO:0005576">
    <property type="term" value="C:extracellular region"/>
    <property type="evidence" value="ECO:0007669"/>
    <property type="project" value="UniProtKB-SubCell"/>
</dbReference>
<feature type="domain" description="UPAR/Ly6" evidence="5">
    <location>
        <begin position="118"/>
        <end position="177"/>
    </location>
</feature>
<dbReference type="PANTHER" id="PTHR20914:SF9">
    <property type="entry name" value="COILED, ISOFORM A"/>
    <property type="match status" value="1"/>
</dbReference>
<dbReference type="AlphaFoldDB" id="A0AA35W1U1"/>
<evidence type="ECO:0000256" key="1">
    <source>
        <dbReference type="ARBA" id="ARBA00004613"/>
    </source>
</evidence>
<evidence type="ECO:0000256" key="4">
    <source>
        <dbReference type="SAM" id="SignalP"/>
    </source>
</evidence>
<evidence type="ECO:0000259" key="5">
    <source>
        <dbReference type="Pfam" id="PF00021"/>
    </source>
</evidence>
<dbReference type="Pfam" id="PF00021">
    <property type="entry name" value="UPAR_LY6"/>
    <property type="match status" value="2"/>
</dbReference>
<dbReference type="EMBL" id="CANTUW010000001">
    <property type="protein sequence ID" value="CAI7934793.1"/>
    <property type="molecule type" value="Genomic_DNA"/>
</dbReference>
<dbReference type="PANTHER" id="PTHR20914">
    <property type="entry name" value="LY6/PLAUR DOMAIN-CONTAINING PROTEIN 8"/>
    <property type="match status" value="1"/>
</dbReference>
<sequence length="214" mass="23670">MMKALLSTCLLLALLSPALPLKCRKAVNRTGLTYDRYIRQYCKFGQDFCSASVLRTNLVKFQEQLLNRCSSSISCFSGHYSFTAGDGKFFQMKKHCCKTELCNNATLSLPDRNMLAENGLHCPSCFSKGTIMCKSEKTINCLENETQCIQSTVALVTGGLQAHIFTFQGCGTTDFCAIGKKPIKIIGDGNFVLSATQESCYNASRISHKPEHEE</sequence>
<feature type="domain" description="UPAR/Ly6" evidence="5">
    <location>
        <begin position="41"/>
        <end position="104"/>
    </location>
</feature>
<keyword evidence="2" id="KW-0964">Secreted</keyword>
<dbReference type="CDD" id="cd23572">
    <property type="entry name" value="TFP_LU_ECD_PINLYP_rpt2"/>
    <property type="match status" value="1"/>
</dbReference>
<protein>
    <recommendedName>
        <fullName evidence="5">UPAR/Ly6 domain-containing protein</fullName>
    </recommendedName>
</protein>
<dbReference type="SUPFAM" id="SSF57302">
    <property type="entry name" value="Snake toxin-like"/>
    <property type="match status" value="2"/>
</dbReference>
<evidence type="ECO:0000256" key="3">
    <source>
        <dbReference type="ARBA" id="ARBA00023157"/>
    </source>
</evidence>
<keyword evidence="7" id="KW-1185">Reference proteome</keyword>
<comment type="caution">
    <text evidence="6">The sequence shown here is derived from an EMBL/GenBank/DDBJ whole genome shotgun (WGS) entry which is preliminary data.</text>
</comment>
<dbReference type="InterPro" id="IPR050918">
    <property type="entry name" value="CNF-like_PLA2_Inhibitor"/>
</dbReference>
<evidence type="ECO:0000256" key="2">
    <source>
        <dbReference type="ARBA" id="ARBA00022525"/>
    </source>
</evidence>
<feature type="signal peptide" evidence="4">
    <location>
        <begin position="1"/>
        <end position="20"/>
    </location>
</feature>
<evidence type="ECO:0000313" key="7">
    <source>
        <dbReference type="Proteomes" id="UP001178461"/>
    </source>
</evidence>
<feature type="chain" id="PRO_5041359470" description="UPAR/Ly6 domain-containing protein" evidence="4">
    <location>
        <begin position="21"/>
        <end position="214"/>
    </location>
</feature>
<evidence type="ECO:0000313" key="6">
    <source>
        <dbReference type="EMBL" id="CAI7934793.1"/>
    </source>
</evidence>
<dbReference type="Gene3D" id="2.10.60.10">
    <property type="entry name" value="CD59"/>
    <property type="match status" value="1"/>
</dbReference>
<organism evidence="6 7">
    <name type="scientific">Podarcis lilfordi</name>
    <name type="common">Lilford's wall lizard</name>
    <dbReference type="NCBI Taxonomy" id="74358"/>
    <lineage>
        <taxon>Eukaryota</taxon>
        <taxon>Metazoa</taxon>
        <taxon>Chordata</taxon>
        <taxon>Craniata</taxon>
        <taxon>Vertebrata</taxon>
        <taxon>Euteleostomi</taxon>
        <taxon>Lepidosauria</taxon>
        <taxon>Squamata</taxon>
        <taxon>Bifurcata</taxon>
        <taxon>Unidentata</taxon>
        <taxon>Episquamata</taxon>
        <taxon>Laterata</taxon>
        <taxon>Lacertibaenia</taxon>
        <taxon>Lacertidae</taxon>
        <taxon>Podarcis</taxon>
    </lineage>
</organism>
<name>A0AA35W1U1_9SAUR</name>